<dbReference type="EMBL" id="KQ947405">
    <property type="protein sequence ID" value="KUJ23336.1"/>
    <property type="molecule type" value="Genomic_DNA"/>
</dbReference>
<dbReference type="PANTHER" id="PTHR35910">
    <property type="entry name" value="2EXR DOMAIN-CONTAINING PROTEIN"/>
    <property type="match status" value="1"/>
</dbReference>
<evidence type="ECO:0000313" key="3">
    <source>
        <dbReference type="Proteomes" id="UP000070700"/>
    </source>
</evidence>
<proteinExistence type="predicted"/>
<dbReference type="Pfam" id="PF20150">
    <property type="entry name" value="2EXR"/>
    <property type="match status" value="1"/>
</dbReference>
<feature type="domain" description="2EXR" evidence="1">
    <location>
        <begin position="34"/>
        <end position="128"/>
    </location>
</feature>
<protein>
    <recommendedName>
        <fullName evidence="1">2EXR domain-containing protein</fullName>
    </recommendedName>
</protein>
<dbReference type="InParanoid" id="A0A194XT60"/>
<dbReference type="Proteomes" id="UP000070700">
    <property type="component" value="Unassembled WGS sequence"/>
</dbReference>
<keyword evidence="3" id="KW-1185">Reference proteome</keyword>
<name>A0A194XT60_MOLSC</name>
<dbReference type="KEGG" id="psco:LY89DRAFT_728090"/>
<sequence>MSFEAKPQEPKPFDTALSMANSLDIATAPPLTSFRRFRDLPKELRDEIWKLSLPRLRYVNISAPMVGIGRINNSSTLTQRKCVIKTQIPGHLGACQESRSIALKYYPPQLHNRHGGYPINLDYDTDILYFESKDDFCAFYSALALFGASGGAEIRHSLRNVRKLMIRGKFLSEHHRSLLILAKMDQLEHLALEGESWLVEAASAARFCYRYAPVTLHYRCKNAGRRAGEFLIPNFLSCNKMDEAVALGRSFVGYPRDRESNQDSERFTSFQRLSLPELNSPRNGMLVSTIFEKVWDEGFLAIVPAISDEPLPEEIEAWEELEPK</sequence>
<organism evidence="2 3">
    <name type="scientific">Mollisia scopiformis</name>
    <name type="common">Conifer needle endophyte fungus</name>
    <name type="synonym">Phialocephala scopiformis</name>
    <dbReference type="NCBI Taxonomy" id="149040"/>
    <lineage>
        <taxon>Eukaryota</taxon>
        <taxon>Fungi</taxon>
        <taxon>Dikarya</taxon>
        <taxon>Ascomycota</taxon>
        <taxon>Pezizomycotina</taxon>
        <taxon>Leotiomycetes</taxon>
        <taxon>Helotiales</taxon>
        <taxon>Mollisiaceae</taxon>
        <taxon>Mollisia</taxon>
    </lineage>
</organism>
<dbReference type="RefSeq" id="XP_018077691.1">
    <property type="nucleotide sequence ID" value="XM_018219229.1"/>
</dbReference>
<evidence type="ECO:0000313" key="2">
    <source>
        <dbReference type="EMBL" id="KUJ23336.1"/>
    </source>
</evidence>
<dbReference type="AlphaFoldDB" id="A0A194XT60"/>
<accession>A0A194XT60</accession>
<dbReference type="OrthoDB" id="5386595at2759"/>
<dbReference type="InterPro" id="IPR045518">
    <property type="entry name" value="2EXR"/>
</dbReference>
<gene>
    <name evidence="2" type="ORF">LY89DRAFT_728090</name>
</gene>
<evidence type="ECO:0000259" key="1">
    <source>
        <dbReference type="Pfam" id="PF20150"/>
    </source>
</evidence>
<dbReference type="PANTHER" id="PTHR35910:SF6">
    <property type="entry name" value="2EXR DOMAIN-CONTAINING PROTEIN"/>
    <property type="match status" value="1"/>
</dbReference>
<dbReference type="GeneID" id="28828955"/>
<reference evidence="2 3" key="1">
    <citation type="submission" date="2015-10" db="EMBL/GenBank/DDBJ databases">
        <title>Full genome of DAOMC 229536 Phialocephala scopiformis, a fungal endophyte of spruce producing the potent anti-insectan compound rugulosin.</title>
        <authorList>
            <consortium name="DOE Joint Genome Institute"/>
            <person name="Walker A.K."/>
            <person name="Frasz S.L."/>
            <person name="Seifert K.A."/>
            <person name="Miller J.D."/>
            <person name="Mondo S.J."/>
            <person name="Labutti K."/>
            <person name="Lipzen A."/>
            <person name="Dockter R."/>
            <person name="Kennedy M."/>
            <person name="Grigoriev I.V."/>
            <person name="Spatafora J.W."/>
        </authorList>
    </citation>
    <scope>NUCLEOTIDE SEQUENCE [LARGE SCALE GENOMIC DNA]</scope>
    <source>
        <strain evidence="2 3">CBS 120377</strain>
    </source>
</reference>